<protein>
    <submittedName>
        <fullName evidence="3">SDR family oxidoreductase</fullName>
    </submittedName>
</protein>
<evidence type="ECO:0000256" key="2">
    <source>
        <dbReference type="ARBA" id="ARBA00023002"/>
    </source>
</evidence>
<organism evidence="3 4">
    <name type="scientific">Sphaerisporangium rhizosphaerae</name>
    <dbReference type="NCBI Taxonomy" id="2269375"/>
    <lineage>
        <taxon>Bacteria</taxon>
        <taxon>Bacillati</taxon>
        <taxon>Actinomycetota</taxon>
        <taxon>Actinomycetes</taxon>
        <taxon>Streptosporangiales</taxon>
        <taxon>Streptosporangiaceae</taxon>
        <taxon>Sphaerisporangium</taxon>
    </lineage>
</organism>
<keyword evidence="2" id="KW-0560">Oxidoreductase</keyword>
<dbReference type="InterPro" id="IPR036291">
    <property type="entry name" value="NAD(P)-bd_dom_sf"/>
</dbReference>
<dbReference type="Gene3D" id="3.40.50.720">
    <property type="entry name" value="NAD(P)-binding Rossmann-like Domain"/>
    <property type="match status" value="1"/>
</dbReference>
<evidence type="ECO:0000256" key="1">
    <source>
        <dbReference type="ARBA" id="ARBA00006484"/>
    </source>
</evidence>
<dbReference type="PANTHER" id="PTHR43639:SF1">
    <property type="entry name" value="SHORT-CHAIN DEHYDROGENASE_REDUCTASE FAMILY PROTEIN"/>
    <property type="match status" value="1"/>
</dbReference>
<sequence>MSDPLTAPDPSVRLDGRVALVTGATRGLGLAIARKLCASGCDVILNYAHSDKDADEALRGLAGLRGTALTMRADMTARDAVARLLGAIRRRFGRLDVFVHNAASWRPMPAIRPDVAALHGDVAAALNPLLFAAPAFEGLMGDDGRVIAVSSVGAHSVIPMYVSLGVAKAALESLVRYLAVELGPHGVTVNGVSTTKLDKGPDTPNPEAIRFLARRTPAGRLTTPEDVAAVVALLSTGEAAWINGQVINVDGGLGLLS</sequence>
<dbReference type="InterPro" id="IPR002347">
    <property type="entry name" value="SDR_fam"/>
</dbReference>
<reference evidence="4" key="1">
    <citation type="journal article" date="2019" name="Int. J. Syst. Evol. Microbiol.">
        <title>The Global Catalogue of Microorganisms (GCM) 10K type strain sequencing project: providing services to taxonomists for standard genome sequencing and annotation.</title>
        <authorList>
            <consortium name="The Broad Institute Genomics Platform"/>
            <consortium name="The Broad Institute Genome Sequencing Center for Infectious Disease"/>
            <person name="Wu L."/>
            <person name="Ma J."/>
        </authorList>
    </citation>
    <scope>NUCLEOTIDE SEQUENCE [LARGE SCALE GENOMIC DNA]</scope>
    <source>
        <strain evidence="4">CECT 7649</strain>
    </source>
</reference>
<comment type="similarity">
    <text evidence="1">Belongs to the short-chain dehydrogenases/reductases (SDR) family.</text>
</comment>
<evidence type="ECO:0000313" key="3">
    <source>
        <dbReference type="EMBL" id="MFC7383097.1"/>
    </source>
</evidence>
<dbReference type="PRINTS" id="PR00081">
    <property type="entry name" value="GDHRDH"/>
</dbReference>
<keyword evidence="4" id="KW-1185">Reference proteome</keyword>
<dbReference type="PANTHER" id="PTHR43639">
    <property type="entry name" value="OXIDOREDUCTASE, SHORT-CHAIN DEHYDROGENASE/REDUCTASE FAMILY (AFU_ORTHOLOGUE AFUA_5G02870)"/>
    <property type="match status" value="1"/>
</dbReference>
<name>A0ABW2P291_9ACTN</name>
<dbReference type="EMBL" id="JBHTCG010000007">
    <property type="protein sequence ID" value="MFC7383097.1"/>
    <property type="molecule type" value="Genomic_DNA"/>
</dbReference>
<dbReference type="SUPFAM" id="SSF51735">
    <property type="entry name" value="NAD(P)-binding Rossmann-fold domains"/>
    <property type="match status" value="1"/>
</dbReference>
<comment type="caution">
    <text evidence="3">The sequence shown here is derived from an EMBL/GenBank/DDBJ whole genome shotgun (WGS) entry which is preliminary data.</text>
</comment>
<evidence type="ECO:0000313" key="4">
    <source>
        <dbReference type="Proteomes" id="UP001596496"/>
    </source>
</evidence>
<dbReference type="Pfam" id="PF13561">
    <property type="entry name" value="adh_short_C2"/>
    <property type="match status" value="1"/>
</dbReference>
<dbReference type="RefSeq" id="WP_354836390.1">
    <property type="nucleotide sequence ID" value="NZ_JBHTCG010000007.1"/>
</dbReference>
<accession>A0ABW2P291</accession>
<dbReference type="Proteomes" id="UP001596496">
    <property type="component" value="Unassembled WGS sequence"/>
</dbReference>
<gene>
    <name evidence="3" type="ORF">ACFQSB_12830</name>
</gene>
<proteinExistence type="inferred from homology"/>